<feature type="domain" description="Deacetylase sirtuin-type" evidence="3">
    <location>
        <begin position="12"/>
        <end position="380"/>
    </location>
</feature>
<feature type="binding site" evidence="2">
    <location>
        <position position="257"/>
    </location>
    <ligand>
        <name>Zn(2+)</name>
        <dbReference type="ChEBI" id="CHEBI:29105"/>
    </ligand>
</feature>
<keyword evidence="1" id="KW-0520">NAD</keyword>
<evidence type="ECO:0000256" key="1">
    <source>
        <dbReference type="ARBA" id="ARBA00023027"/>
    </source>
</evidence>
<dbReference type="EMBL" id="CAICTM010001149">
    <property type="protein sequence ID" value="CAB9520967.1"/>
    <property type="molecule type" value="Genomic_DNA"/>
</dbReference>
<keyword evidence="2" id="KW-0479">Metal-binding</keyword>
<evidence type="ECO:0000256" key="2">
    <source>
        <dbReference type="PROSITE-ProRule" id="PRU00236"/>
    </source>
</evidence>
<organism evidence="4 5">
    <name type="scientific">Seminavis robusta</name>
    <dbReference type="NCBI Taxonomy" id="568900"/>
    <lineage>
        <taxon>Eukaryota</taxon>
        <taxon>Sar</taxon>
        <taxon>Stramenopiles</taxon>
        <taxon>Ochrophyta</taxon>
        <taxon>Bacillariophyta</taxon>
        <taxon>Bacillariophyceae</taxon>
        <taxon>Bacillariophycidae</taxon>
        <taxon>Naviculales</taxon>
        <taxon>Naviculaceae</taxon>
        <taxon>Seminavis</taxon>
    </lineage>
</organism>
<feature type="binding site" evidence="2">
    <location>
        <position position="189"/>
    </location>
    <ligand>
        <name>Zn(2+)</name>
        <dbReference type="ChEBI" id="CHEBI:29105"/>
    </ligand>
</feature>
<reference evidence="4" key="1">
    <citation type="submission" date="2020-06" db="EMBL/GenBank/DDBJ databases">
        <authorList>
            <consortium name="Plant Systems Biology data submission"/>
        </authorList>
    </citation>
    <scope>NUCLEOTIDE SEQUENCE</scope>
    <source>
        <strain evidence="4">D6</strain>
    </source>
</reference>
<proteinExistence type="predicted"/>
<comment type="caution">
    <text evidence="4">The sequence shown here is derived from an EMBL/GenBank/DDBJ whole genome shotgun (WGS) entry which is preliminary data.</text>
</comment>
<evidence type="ECO:0000313" key="4">
    <source>
        <dbReference type="EMBL" id="CAB9520967.1"/>
    </source>
</evidence>
<protein>
    <recommendedName>
        <fullName evidence="3">Deacetylase sirtuin-type domain-containing protein</fullName>
    </recommendedName>
</protein>
<feature type="binding site" evidence="2">
    <location>
        <position position="194"/>
    </location>
    <ligand>
        <name>Zn(2+)</name>
        <dbReference type="ChEBI" id="CHEBI:29105"/>
    </ligand>
</feature>
<dbReference type="OrthoDB" id="5857104at2759"/>
<evidence type="ECO:0000313" key="5">
    <source>
        <dbReference type="Proteomes" id="UP001153069"/>
    </source>
</evidence>
<dbReference type="GO" id="GO:0046872">
    <property type="term" value="F:metal ion binding"/>
    <property type="evidence" value="ECO:0007669"/>
    <property type="project" value="UniProtKB-KW"/>
</dbReference>
<dbReference type="InterPro" id="IPR026590">
    <property type="entry name" value="Ssirtuin_cat_dom"/>
</dbReference>
<dbReference type="PROSITE" id="PS50305">
    <property type="entry name" value="SIRTUIN"/>
    <property type="match status" value="1"/>
</dbReference>
<dbReference type="InterPro" id="IPR029035">
    <property type="entry name" value="DHS-like_NAD/FAD-binding_dom"/>
</dbReference>
<dbReference type="Gene3D" id="3.40.50.1220">
    <property type="entry name" value="TPP-binding domain"/>
    <property type="match status" value="1"/>
</dbReference>
<sequence>MNSSNDEFLNQSQQFEDQCEKAADAIAEADVLVLVTGAGWGADSGLKVFAEVAKIPAYQKRGMQYADASKPELIVKDPELFYGFWGDAFNTYRTTKPHEGFDIVARWRDDKNQANGHMVANKIRDRVKEKVEARCPFQDEKTKRQTPYEADGTSGAFFAFTSNVDAHHYDVFEAHEIHDCHGSVELWQCSDRDCDSGIWRAPTEFMFNVDQETMLAPSKKREASDTSLRNGGLLNLPESSDKVGWYQDDSESNWPKCGHCQKLGLSRLARPSILMFGDHGWKWDLSQEIRWDLWRETIVEMATSVNVCIVEVGCGTTVATCRNTSEYFIRDLLDKGGRASLVRINPDFPSTTDPTIQKNITPIMSTGLKAVMKIDQLYAERHGKS</sequence>
<gene>
    <name evidence="4" type="ORF">SEMRO_1151_G246710.1</name>
</gene>
<feature type="binding site" evidence="2">
    <location>
        <position position="260"/>
    </location>
    <ligand>
        <name>Zn(2+)</name>
        <dbReference type="ChEBI" id="CHEBI:29105"/>
    </ligand>
</feature>
<name>A0A9N8EH06_9STRA</name>
<dbReference type="Proteomes" id="UP001153069">
    <property type="component" value="Unassembled WGS sequence"/>
</dbReference>
<evidence type="ECO:0000259" key="3">
    <source>
        <dbReference type="PROSITE" id="PS50305"/>
    </source>
</evidence>
<dbReference type="PANTHER" id="PTHR48252:SF77">
    <property type="entry name" value="HISTONE DEACETYLASE DOMAIN-CONTAINING PROTEIN"/>
    <property type="match status" value="1"/>
</dbReference>
<keyword evidence="2" id="KW-0862">Zinc</keyword>
<dbReference type="SUPFAM" id="SSF52467">
    <property type="entry name" value="DHS-like NAD/FAD-binding domain"/>
    <property type="match status" value="2"/>
</dbReference>
<accession>A0A9N8EH06</accession>
<feature type="active site" description="Proton acceptor" evidence="2">
    <location>
        <position position="181"/>
    </location>
</feature>
<dbReference type="PANTHER" id="PTHR48252">
    <property type="entry name" value="HISTONE DEACETYLASE 2-RELATED"/>
    <property type="match status" value="1"/>
</dbReference>
<dbReference type="AlphaFoldDB" id="A0A9N8EH06"/>
<keyword evidence="5" id="KW-1185">Reference proteome</keyword>